<name>A0A2R6XRF6_MARPO</name>
<organism evidence="1 2">
    <name type="scientific">Marchantia polymorpha</name>
    <name type="common">Common liverwort</name>
    <name type="synonym">Marchantia aquatica</name>
    <dbReference type="NCBI Taxonomy" id="3197"/>
    <lineage>
        <taxon>Eukaryota</taxon>
        <taxon>Viridiplantae</taxon>
        <taxon>Streptophyta</taxon>
        <taxon>Embryophyta</taxon>
        <taxon>Marchantiophyta</taxon>
        <taxon>Marchantiopsida</taxon>
        <taxon>Marchantiidae</taxon>
        <taxon>Marchantiales</taxon>
        <taxon>Marchantiaceae</taxon>
        <taxon>Marchantia</taxon>
    </lineage>
</organism>
<dbReference type="PANTHER" id="PTHR37067:SF3">
    <property type="entry name" value="PX DOMAIN-CONTAINING PROTEIN"/>
    <property type="match status" value="1"/>
</dbReference>
<sequence length="179" mass="20749">MVVSVNKVLANSKACGTPFQAKHEVEYGMKVVARDANGVVDSVQCQFCRFHGRKRVPDAKRKRSQNIKLFAPPYRTDNYQLHHRETHVGKWTEYKAISFEDKRVFFNKRPEFKDTLFSFSDDASSTLIFTISAQIVKILIGELFFNSEDETILAERALKLLRHQKDDSFNVTIKTPLRY</sequence>
<dbReference type="EMBL" id="KZ772677">
    <property type="protein sequence ID" value="PTQ48674.1"/>
    <property type="molecule type" value="Genomic_DNA"/>
</dbReference>
<dbReference type="PANTHER" id="PTHR37067">
    <property type="entry name" value="PX DOMAIN-CONTAINING PROTEIN"/>
    <property type="match status" value="1"/>
</dbReference>
<keyword evidence="2" id="KW-1185">Reference proteome</keyword>
<reference evidence="2" key="1">
    <citation type="journal article" date="2017" name="Cell">
        <title>Insights into land plant evolution garnered from the Marchantia polymorpha genome.</title>
        <authorList>
            <person name="Bowman J.L."/>
            <person name="Kohchi T."/>
            <person name="Yamato K.T."/>
            <person name="Jenkins J."/>
            <person name="Shu S."/>
            <person name="Ishizaki K."/>
            <person name="Yamaoka S."/>
            <person name="Nishihama R."/>
            <person name="Nakamura Y."/>
            <person name="Berger F."/>
            <person name="Adam C."/>
            <person name="Aki S.S."/>
            <person name="Althoff F."/>
            <person name="Araki T."/>
            <person name="Arteaga-Vazquez M.A."/>
            <person name="Balasubrmanian S."/>
            <person name="Barry K."/>
            <person name="Bauer D."/>
            <person name="Boehm C.R."/>
            <person name="Briginshaw L."/>
            <person name="Caballero-Perez J."/>
            <person name="Catarino B."/>
            <person name="Chen F."/>
            <person name="Chiyoda S."/>
            <person name="Chovatia M."/>
            <person name="Davies K.M."/>
            <person name="Delmans M."/>
            <person name="Demura T."/>
            <person name="Dierschke T."/>
            <person name="Dolan L."/>
            <person name="Dorantes-Acosta A.E."/>
            <person name="Eklund D.M."/>
            <person name="Florent S.N."/>
            <person name="Flores-Sandoval E."/>
            <person name="Fujiyama A."/>
            <person name="Fukuzawa H."/>
            <person name="Galik B."/>
            <person name="Grimanelli D."/>
            <person name="Grimwood J."/>
            <person name="Grossniklaus U."/>
            <person name="Hamada T."/>
            <person name="Haseloff J."/>
            <person name="Hetherington A.J."/>
            <person name="Higo A."/>
            <person name="Hirakawa Y."/>
            <person name="Hundley H.N."/>
            <person name="Ikeda Y."/>
            <person name="Inoue K."/>
            <person name="Inoue S.I."/>
            <person name="Ishida S."/>
            <person name="Jia Q."/>
            <person name="Kakita M."/>
            <person name="Kanazawa T."/>
            <person name="Kawai Y."/>
            <person name="Kawashima T."/>
            <person name="Kennedy M."/>
            <person name="Kinose K."/>
            <person name="Kinoshita T."/>
            <person name="Kohara Y."/>
            <person name="Koide E."/>
            <person name="Komatsu K."/>
            <person name="Kopischke S."/>
            <person name="Kubo M."/>
            <person name="Kyozuka J."/>
            <person name="Lagercrantz U."/>
            <person name="Lin S.S."/>
            <person name="Lindquist E."/>
            <person name="Lipzen A.M."/>
            <person name="Lu C.W."/>
            <person name="De Luna E."/>
            <person name="Martienssen R.A."/>
            <person name="Minamino N."/>
            <person name="Mizutani M."/>
            <person name="Mizutani M."/>
            <person name="Mochizuki N."/>
            <person name="Monte I."/>
            <person name="Mosher R."/>
            <person name="Nagasaki H."/>
            <person name="Nakagami H."/>
            <person name="Naramoto S."/>
            <person name="Nishitani K."/>
            <person name="Ohtani M."/>
            <person name="Okamoto T."/>
            <person name="Okumura M."/>
            <person name="Phillips J."/>
            <person name="Pollak B."/>
            <person name="Reinders A."/>
            <person name="Rovekamp M."/>
            <person name="Sano R."/>
            <person name="Sawa S."/>
            <person name="Schmid M.W."/>
            <person name="Shirakawa M."/>
            <person name="Solano R."/>
            <person name="Spunde A."/>
            <person name="Suetsugu N."/>
            <person name="Sugano S."/>
            <person name="Sugiyama A."/>
            <person name="Sun R."/>
            <person name="Suzuki Y."/>
            <person name="Takenaka M."/>
            <person name="Takezawa D."/>
            <person name="Tomogane H."/>
            <person name="Tsuzuki M."/>
            <person name="Ueda T."/>
            <person name="Umeda M."/>
            <person name="Ward J.M."/>
            <person name="Watanabe Y."/>
            <person name="Yazaki K."/>
            <person name="Yokoyama R."/>
            <person name="Yoshitake Y."/>
            <person name="Yotsui I."/>
            <person name="Zachgo S."/>
            <person name="Schmutz J."/>
        </authorList>
    </citation>
    <scope>NUCLEOTIDE SEQUENCE [LARGE SCALE GENOMIC DNA]</scope>
    <source>
        <strain evidence="2">Tak-1</strain>
    </source>
</reference>
<proteinExistence type="predicted"/>
<protein>
    <submittedName>
        <fullName evidence="1">Uncharacterized protein</fullName>
    </submittedName>
</protein>
<dbReference type="AlphaFoldDB" id="A0A2R6XRF6"/>
<accession>A0A2R6XRF6</accession>
<dbReference type="Gramene" id="Mp1g03250.1">
    <property type="protein sequence ID" value="Mp1g03250.1.cds1"/>
    <property type="gene ID" value="Mp1g03250"/>
</dbReference>
<evidence type="ECO:0000313" key="1">
    <source>
        <dbReference type="EMBL" id="PTQ48674.1"/>
    </source>
</evidence>
<gene>
    <name evidence="1" type="ORF">MARPO_0005s0282</name>
</gene>
<evidence type="ECO:0000313" key="2">
    <source>
        <dbReference type="Proteomes" id="UP000244005"/>
    </source>
</evidence>
<dbReference type="Proteomes" id="UP000244005">
    <property type="component" value="Unassembled WGS sequence"/>
</dbReference>
<dbReference type="OrthoDB" id="129241at2759"/>